<dbReference type="PANTHER" id="PTHR37558">
    <property type="entry name" value="HTH CENPB-TYPE DOMAIN-CONTAINING PROTEIN"/>
    <property type="match status" value="1"/>
</dbReference>
<evidence type="ECO:0000313" key="2">
    <source>
        <dbReference type="EMBL" id="JAP70844.1"/>
    </source>
</evidence>
<organism evidence="2">
    <name type="scientific">Ixodes ricinus</name>
    <name type="common">Common tick</name>
    <name type="synonym">Acarus ricinus</name>
    <dbReference type="NCBI Taxonomy" id="34613"/>
    <lineage>
        <taxon>Eukaryota</taxon>
        <taxon>Metazoa</taxon>
        <taxon>Ecdysozoa</taxon>
        <taxon>Arthropoda</taxon>
        <taxon>Chelicerata</taxon>
        <taxon>Arachnida</taxon>
        <taxon>Acari</taxon>
        <taxon>Parasitiformes</taxon>
        <taxon>Ixodida</taxon>
        <taxon>Ixodoidea</taxon>
        <taxon>Ixodidae</taxon>
        <taxon>Ixodinae</taxon>
        <taxon>Ixodes</taxon>
    </lineage>
</organism>
<evidence type="ECO:0000256" key="1">
    <source>
        <dbReference type="SAM" id="MobiDB-lite"/>
    </source>
</evidence>
<feature type="region of interest" description="Disordered" evidence="1">
    <location>
        <begin position="170"/>
        <end position="196"/>
    </location>
</feature>
<protein>
    <submittedName>
        <fullName evidence="2">Putative centromere protein b</fullName>
    </submittedName>
</protein>
<sequence length="281" mass="33301">MAMTRKRFHLQDDFVLLREVIKHNPFEDPDRWMNVVHTLRKETLKEFTVRGARERMDLLLSQWSDTDARERLKSRSANHEQYLEKEKLLQQVFDMEQQVYPKPRRVLYPRPRLKKMDVDAQTVVSPLGTTENSNGVVCHIVSYPDTYPVPETDPQDSVPTEFIEGYSLAGADPSVSSGEDTMEHGNGGSKRKCQDGRQEFLERQVDREQMIKEKELQLEERRLKLDEERLAFERTKFEAEMAVKVRRLDMEEEERKIRNDTDKMHLELMKKMFDELVRKAQ</sequence>
<name>A0A131XU60_IXORI</name>
<reference evidence="2" key="1">
    <citation type="submission" date="2016-02" db="EMBL/GenBank/DDBJ databases">
        <title>RNAseq analyses of the midgut from blood- or serum-fed Ixodes ricinus ticks.</title>
        <authorList>
            <person name="Perner J."/>
            <person name="Provaznik J."/>
            <person name="Schrenkova J."/>
            <person name="Urbanova V."/>
            <person name="Ribeiro J.M."/>
            <person name="Kopacek P."/>
        </authorList>
    </citation>
    <scope>NUCLEOTIDE SEQUENCE</scope>
    <source>
        <tissue evidence="2">Gut</tissue>
    </source>
</reference>
<dbReference type="PANTHER" id="PTHR37558:SF1">
    <property type="entry name" value="HTH CENPB-TYPE DOMAIN-CONTAINING PROTEIN"/>
    <property type="match status" value="1"/>
</dbReference>
<dbReference type="EMBL" id="GEFM01004952">
    <property type="protein sequence ID" value="JAP70844.1"/>
    <property type="molecule type" value="mRNA"/>
</dbReference>
<proteinExistence type="evidence at transcript level"/>
<accession>A0A131XU60</accession>
<dbReference type="AlphaFoldDB" id="A0A131XU60"/>